<dbReference type="Gene3D" id="3.40.50.300">
    <property type="entry name" value="P-loop containing nucleotide triphosphate hydrolases"/>
    <property type="match status" value="1"/>
</dbReference>
<gene>
    <name evidence="1" type="ORF">MMEN_LOCUS14274</name>
</gene>
<keyword evidence="2" id="KW-1185">Reference proteome</keyword>
<reference evidence="1" key="1">
    <citation type="submission" date="2021-05" db="EMBL/GenBank/DDBJ databases">
        <authorList>
            <person name="Tigano A."/>
        </authorList>
    </citation>
    <scope>NUCLEOTIDE SEQUENCE</scope>
</reference>
<dbReference type="AlphaFoldDB" id="A0A8S4BH19"/>
<dbReference type="Proteomes" id="UP000677803">
    <property type="component" value="Unassembled WGS sequence"/>
</dbReference>
<evidence type="ECO:0000313" key="1">
    <source>
        <dbReference type="EMBL" id="CAG5950330.1"/>
    </source>
</evidence>
<dbReference type="OrthoDB" id="3370at2759"/>
<dbReference type="InterPro" id="IPR027417">
    <property type="entry name" value="P-loop_NTPase"/>
</dbReference>
<name>A0A8S4BH19_9TELE</name>
<proteinExistence type="predicted"/>
<comment type="caution">
    <text evidence="1">The sequence shown here is derived from an EMBL/GenBank/DDBJ whole genome shotgun (WGS) entry which is preliminary data.</text>
</comment>
<protein>
    <submittedName>
        <fullName evidence="1">(Atlantic silverside) hypothetical protein</fullName>
    </submittedName>
</protein>
<sequence length="73" mass="8259">MRVGRTARGGKAGMAFTFLLRVQEKEFLQMLQDAGSPGVQKHVIKPESLKGMEVQYEKILQQLGDIIKDEQVR</sequence>
<organism evidence="1 2">
    <name type="scientific">Menidia menidia</name>
    <name type="common">Atlantic silverside</name>
    <dbReference type="NCBI Taxonomy" id="238744"/>
    <lineage>
        <taxon>Eukaryota</taxon>
        <taxon>Metazoa</taxon>
        <taxon>Chordata</taxon>
        <taxon>Craniata</taxon>
        <taxon>Vertebrata</taxon>
        <taxon>Euteleostomi</taxon>
        <taxon>Actinopterygii</taxon>
        <taxon>Neopterygii</taxon>
        <taxon>Teleostei</taxon>
        <taxon>Neoteleostei</taxon>
        <taxon>Acanthomorphata</taxon>
        <taxon>Ovalentaria</taxon>
        <taxon>Atherinomorphae</taxon>
        <taxon>Atheriniformes</taxon>
        <taxon>Atherinopsidae</taxon>
        <taxon>Menidiinae</taxon>
        <taxon>Menidia</taxon>
    </lineage>
</organism>
<dbReference type="EMBL" id="CAJRST010018890">
    <property type="protein sequence ID" value="CAG5950330.1"/>
    <property type="molecule type" value="Genomic_DNA"/>
</dbReference>
<evidence type="ECO:0000313" key="2">
    <source>
        <dbReference type="Proteomes" id="UP000677803"/>
    </source>
</evidence>
<accession>A0A8S4BH19</accession>